<evidence type="ECO:0000313" key="2">
    <source>
        <dbReference type="Proteomes" id="UP000253919"/>
    </source>
</evidence>
<dbReference type="EMBL" id="QASA01000001">
    <property type="protein sequence ID" value="RDC62141.1"/>
    <property type="molecule type" value="Genomic_DNA"/>
</dbReference>
<dbReference type="OrthoDB" id="1099608at2"/>
<protein>
    <submittedName>
        <fullName evidence="1">Uncharacterized protein</fullName>
    </submittedName>
</protein>
<sequence length="168" mass="18131">MRIVLLMTLATWVAGGCQINQKSMTPNSTLAAPLDFSAGPPTIIYKTKQDYTNQVAVILTPDKTSIAAYPHPQDIANKGNQVKPTLLANGYLLDNQGINPNVAFTSYTFAQYAALPQAPSLEELKNSIINADPLAYICNCGNRNQYGDIAASMNNLIAQKLAPCKTLK</sequence>
<name>A0A369QB47_9BACT</name>
<keyword evidence="2" id="KW-1185">Reference proteome</keyword>
<accession>A0A369QB47</accession>
<reference evidence="1 2" key="1">
    <citation type="submission" date="2018-04" db="EMBL/GenBank/DDBJ databases">
        <title>Adhaeribacter sp. HMF7616 genome sequencing and assembly.</title>
        <authorList>
            <person name="Kang H."/>
            <person name="Kang J."/>
            <person name="Cha I."/>
            <person name="Kim H."/>
            <person name="Joh K."/>
        </authorList>
    </citation>
    <scope>NUCLEOTIDE SEQUENCE [LARGE SCALE GENOMIC DNA]</scope>
    <source>
        <strain evidence="1 2">HMF7616</strain>
    </source>
</reference>
<dbReference type="RefSeq" id="WP_147275598.1">
    <property type="nucleotide sequence ID" value="NZ_QASA01000001.1"/>
</dbReference>
<comment type="caution">
    <text evidence="1">The sequence shown here is derived from an EMBL/GenBank/DDBJ whole genome shotgun (WGS) entry which is preliminary data.</text>
</comment>
<dbReference type="Proteomes" id="UP000253919">
    <property type="component" value="Unassembled WGS sequence"/>
</dbReference>
<organism evidence="1 2">
    <name type="scientific">Adhaeribacter pallidiroseus</name>
    <dbReference type="NCBI Taxonomy" id="2072847"/>
    <lineage>
        <taxon>Bacteria</taxon>
        <taxon>Pseudomonadati</taxon>
        <taxon>Bacteroidota</taxon>
        <taxon>Cytophagia</taxon>
        <taxon>Cytophagales</taxon>
        <taxon>Hymenobacteraceae</taxon>
        <taxon>Adhaeribacter</taxon>
    </lineage>
</organism>
<dbReference type="PROSITE" id="PS51257">
    <property type="entry name" value="PROKAR_LIPOPROTEIN"/>
    <property type="match status" value="1"/>
</dbReference>
<dbReference type="AlphaFoldDB" id="A0A369QB47"/>
<proteinExistence type="predicted"/>
<gene>
    <name evidence="1" type="ORF">AHMF7616_00732</name>
</gene>
<evidence type="ECO:0000313" key="1">
    <source>
        <dbReference type="EMBL" id="RDC62141.1"/>
    </source>
</evidence>